<dbReference type="GO" id="GO:0019856">
    <property type="term" value="P:pyrimidine nucleobase biosynthetic process"/>
    <property type="evidence" value="ECO:0007669"/>
    <property type="project" value="TreeGrafter"/>
</dbReference>
<dbReference type="InterPro" id="IPR004467">
    <property type="entry name" value="Or_phspho_trans_dom"/>
</dbReference>
<evidence type="ECO:0000256" key="7">
    <source>
        <dbReference type="HAMAP-Rule" id="MF_01208"/>
    </source>
</evidence>
<dbReference type="UniPathway" id="UPA00070">
    <property type="reaction ID" value="UER00119"/>
</dbReference>
<feature type="binding site" description="in other chain" evidence="7">
    <location>
        <begin position="166"/>
        <end position="174"/>
    </location>
    <ligand>
        <name>5-phospho-alpha-D-ribose 1-diphosphate</name>
        <dbReference type="ChEBI" id="CHEBI:58017"/>
        <note>ligand shared between dimeric partners</note>
    </ligand>
</feature>
<dbReference type="EMBL" id="BBPA01000049">
    <property type="protein sequence ID" value="GAL93809.1"/>
    <property type="molecule type" value="Genomic_DNA"/>
</dbReference>
<proteinExistence type="inferred from homology"/>
<feature type="binding site" evidence="7">
    <location>
        <position position="139"/>
    </location>
    <ligand>
        <name>5-phospho-alpha-D-ribose 1-diphosphate</name>
        <dbReference type="ChEBI" id="CHEBI:58017"/>
        <note>ligand shared between dimeric partners</note>
    </ligand>
</feature>
<dbReference type="RefSeq" id="WP_080754299.1">
    <property type="nucleotide sequence ID" value="NZ_BBPA01000049.1"/>
</dbReference>
<dbReference type="GO" id="GO:0044205">
    <property type="term" value="P:'de novo' UMP biosynthetic process"/>
    <property type="evidence" value="ECO:0007669"/>
    <property type="project" value="UniProtKB-UniRule"/>
</dbReference>
<sequence>MRKKSILAIESIYNDFWLNCNRNFGVSQAPNPENMANSSVANLDTASLRQFLLDALVRLAYREGDFTLSSGQKSSYYINGKQVTLTAEGALAVGRLLLSLLPPDTQAVAGLTLGADPIVSAVSVVSAYENRPIPALIVRKEAKGHGTMAYIEGPTLNPGAAVVVLEDVVTTGKSAMVAVERLRDAGYQVDLIIALVDREQGGAEFYQSQGIQFQALFSIQDLQAAYQTK</sequence>
<comment type="caution">
    <text evidence="7">Lacks conserved residue(s) required for the propagation of feature annotation.</text>
</comment>
<keyword evidence="6 7" id="KW-0665">Pyrimidine biosynthesis</keyword>
<evidence type="ECO:0000256" key="1">
    <source>
        <dbReference type="ARBA" id="ARBA00004889"/>
    </source>
</evidence>
<comment type="similarity">
    <text evidence="7">Belongs to the purine/pyrimidine phosphoribosyltransferase family. PyrE subfamily.</text>
</comment>
<keyword evidence="3 7" id="KW-0328">Glycosyltransferase</keyword>
<dbReference type="GO" id="GO:0000287">
    <property type="term" value="F:magnesium ion binding"/>
    <property type="evidence" value="ECO:0007669"/>
    <property type="project" value="UniProtKB-UniRule"/>
</dbReference>
<evidence type="ECO:0000313" key="8">
    <source>
        <dbReference type="EMBL" id="GAL93809.1"/>
    </source>
</evidence>
<feature type="binding site" evidence="7">
    <location>
        <position position="145"/>
    </location>
    <ligand>
        <name>5-phospho-alpha-D-ribose 1-diphosphate</name>
        <dbReference type="ChEBI" id="CHEBI:58017"/>
        <note>ligand shared between dimeric partners</note>
    </ligand>
</feature>
<name>A0A0A1VW33_MICAE</name>
<dbReference type="AlphaFoldDB" id="A0A0A1VW33"/>
<comment type="pathway">
    <text evidence="1 7">Pyrimidine metabolism; UMP biosynthesis via de novo pathway; UMP from orotate: step 1/2.</text>
</comment>
<evidence type="ECO:0000313" key="9">
    <source>
        <dbReference type="Proteomes" id="UP000030321"/>
    </source>
</evidence>
<dbReference type="SUPFAM" id="SSF53271">
    <property type="entry name" value="PRTase-like"/>
    <property type="match status" value="1"/>
</dbReference>
<keyword evidence="4 7" id="KW-0808">Transferase</keyword>
<dbReference type="FunFam" id="3.40.50.2020:FF:000029">
    <property type="entry name" value="Orotate phosphoribosyltransferase"/>
    <property type="match status" value="1"/>
</dbReference>
<dbReference type="InterPro" id="IPR029057">
    <property type="entry name" value="PRTase-like"/>
</dbReference>
<dbReference type="PANTHER" id="PTHR19278:SF9">
    <property type="entry name" value="URIDINE 5'-MONOPHOSPHATE SYNTHASE"/>
    <property type="match status" value="1"/>
</dbReference>
<keyword evidence="5 7" id="KW-0460">Magnesium</keyword>
<evidence type="ECO:0000256" key="3">
    <source>
        <dbReference type="ARBA" id="ARBA00022676"/>
    </source>
</evidence>
<organism evidence="8 9">
    <name type="scientific">Microcystis aeruginosa NIES-44</name>
    <dbReference type="NCBI Taxonomy" id="449439"/>
    <lineage>
        <taxon>Bacteria</taxon>
        <taxon>Bacillati</taxon>
        <taxon>Cyanobacteriota</taxon>
        <taxon>Cyanophyceae</taxon>
        <taxon>Oscillatoriophycideae</taxon>
        <taxon>Chroococcales</taxon>
        <taxon>Microcystaceae</taxon>
        <taxon>Microcystis</taxon>
    </lineage>
</organism>
<dbReference type="CDD" id="cd06223">
    <property type="entry name" value="PRTases_typeI"/>
    <property type="match status" value="1"/>
</dbReference>
<feature type="binding site" evidence="7">
    <location>
        <position position="198"/>
    </location>
    <ligand>
        <name>orotate</name>
        <dbReference type="ChEBI" id="CHEBI:30839"/>
    </ligand>
</feature>
<dbReference type="InterPro" id="IPR023031">
    <property type="entry name" value="OPRT"/>
</dbReference>
<comment type="cofactor">
    <cofactor evidence="7">
        <name>Mg(2+)</name>
        <dbReference type="ChEBI" id="CHEBI:18420"/>
    </cofactor>
</comment>
<feature type="binding site" evidence="7">
    <location>
        <position position="170"/>
    </location>
    <ligand>
        <name>orotate</name>
        <dbReference type="ChEBI" id="CHEBI:30839"/>
    </ligand>
</feature>
<evidence type="ECO:0000256" key="2">
    <source>
        <dbReference type="ARBA" id="ARBA00011971"/>
    </source>
</evidence>
<comment type="caution">
    <text evidence="8">The sequence shown here is derived from an EMBL/GenBank/DDBJ whole genome shotgun (WGS) entry which is preliminary data.</text>
</comment>
<dbReference type="PANTHER" id="PTHR19278">
    <property type="entry name" value="OROTATE PHOSPHORIBOSYLTRANSFERASE"/>
    <property type="match status" value="1"/>
</dbReference>
<dbReference type="HAMAP" id="MF_01208">
    <property type="entry name" value="PyrE"/>
    <property type="match status" value="1"/>
</dbReference>
<dbReference type="InterPro" id="IPR000836">
    <property type="entry name" value="PRTase_dom"/>
</dbReference>
<dbReference type="NCBIfam" id="TIGR00336">
    <property type="entry name" value="pyrE"/>
    <property type="match status" value="1"/>
</dbReference>
<accession>A0A0A1VW33</accession>
<comment type="function">
    <text evidence="7">Catalyzes the transfer of a ribosyl phosphate group from 5-phosphoribose 1-diphosphate to orotate, leading to the formation of orotidine monophosphate (OMP).</text>
</comment>
<evidence type="ECO:0000256" key="6">
    <source>
        <dbReference type="ARBA" id="ARBA00022975"/>
    </source>
</evidence>
<evidence type="ECO:0000256" key="5">
    <source>
        <dbReference type="ARBA" id="ARBA00022842"/>
    </source>
</evidence>
<protein>
    <recommendedName>
        <fullName evidence="2 7">Orotate phosphoribosyltransferase</fullName>
        <shortName evidence="7">OPRT</shortName>
        <shortName evidence="7">OPRTase</shortName>
        <ecNumber evidence="2 7">2.4.2.10</ecNumber>
    </recommendedName>
</protein>
<feature type="binding site" evidence="7">
    <location>
        <position position="143"/>
    </location>
    <ligand>
        <name>5-phospho-alpha-D-ribose 1-diphosphate</name>
        <dbReference type="ChEBI" id="CHEBI:58017"/>
        <note>ligand shared between dimeric partners</note>
    </ligand>
</feature>
<dbReference type="Proteomes" id="UP000030321">
    <property type="component" value="Unassembled WGS sequence"/>
</dbReference>
<comment type="catalytic activity">
    <reaction evidence="7">
        <text>orotidine 5'-phosphate + diphosphate = orotate + 5-phospho-alpha-D-ribose 1-diphosphate</text>
        <dbReference type="Rhea" id="RHEA:10380"/>
        <dbReference type="ChEBI" id="CHEBI:30839"/>
        <dbReference type="ChEBI" id="CHEBI:33019"/>
        <dbReference type="ChEBI" id="CHEBI:57538"/>
        <dbReference type="ChEBI" id="CHEBI:58017"/>
        <dbReference type="EC" id="2.4.2.10"/>
    </reaction>
</comment>
<evidence type="ECO:0000256" key="4">
    <source>
        <dbReference type="ARBA" id="ARBA00022679"/>
    </source>
</evidence>
<gene>
    <name evidence="7" type="primary">pyrE</name>
    <name evidence="8" type="ORF">N44_03561</name>
</gene>
<reference evidence="9" key="1">
    <citation type="journal article" date="2015" name="Genome">
        <title>Whole Genome Sequence of the Non-Microcystin-Producing Microcystis aeruginosa Strain NIES-44.</title>
        <authorList>
            <person name="Okano K."/>
            <person name="Miyata N."/>
            <person name="Ozaki Y."/>
        </authorList>
    </citation>
    <scope>NUCLEOTIDE SEQUENCE [LARGE SCALE GENOMIC DNA]</scope>
    <source>
        <strain evidence="9">NIES-44</strain>
    </source>
</reference>
<feature type="binding site" description="in other chain" evidence="7">
    <location>
        <position position="140"/>
    </location>
    <ligand>
        <name>5-phospho-alpha-D-ribose 1-diphosphate</name>
        <dbReference type="ChEBI" id="CHEBI:58017"/>
        <note>ligand shared between dimeric partners</note>
    </ligand>
</feature>
<comment type="subunit">
    <text evidence="7">Homodimer.</text>
</comment>
<dbReference type="EC" id="2.4.2.10" evidence="2 7"/>
<dbReference type="Gene3D" id="3.40.50.2020">
    <property type="match status" value="1"/>
</dbReference>
<dbReference type="GO" id="GO:0004588">
    <property type="term" value="F:orotate phosphoribosyltransferase activity"/>
    <property type="evidence" value="ECO:0007669"/>
    <property type="project" value="UniProtKB-UniRule"/>
</dbReference>